<dbReference type="InterPro" id="IPR001223">
    <property type="entry name" value="Glyco_hydro18_cat"/>
</dbReference>
<organism evidence="2 3">
    <name type="scientific">Acrobeloides nanus</name>
    <dbReference type="NCBI Taxonomy" id="290746"/>
    <lineage>
        <taxon>Eukaryota</taxon>
        <taxon>Metazoa</taxon>
        <taxon>Ecdysozoa</taxon>
        <taxon>Nematoda</taxon>
        <taxon>Chromadorea</taxon>
        <taxon>Rhabditida</taxon>
        <taxon>Tylenchina</taxon>
        <taxon>Cephalobomorpha</taxon>
        <taxon>Cephaloboidea</taxon>
        <taxon>Cephalobidae</taxon>
        <taxon>Acrobeloides</taxon>
    </lineage>
</organism>
<evidence type="ECO:0000313" key="2">
    <source>
        <dbReference type="Proteomes" id="UP000887540"/>
    </source>
</evidence>
<dbReference type="InterPro" id="IPR029070">
    <property type="entry name" value="Chitinase_insertion_sf"/>
</dbReference>
<dbReference type="Proteomes" id="UP000887540">
    <property type="component" value="Unplaced"/>
</dbReference>
<dbReference type="Pfam" id="PF00704">
    <property type="entry name" value="Glyco_hydro_18"/>
    <property type="match status" value="2"/>
</dbReference>
<dbReference type="SUPFAM" id="SSF51445">
    <property type="entry name" value="(Trans)glycosidases"/>
    <property type="match status" value="2"/>
</dbReference>
<dbReference type="PANTHER" id="PTHR11177">
    <property type="entry name" value="CHITINASE"/>
    <property type="match status" value="1"/>
</dbReference>
<evidence type="ECO:0000259" key="1">
    <source>
        <dbReference type="PROSITE" id="PS51910"/>
    </source>
</evidence>
<evidence type="ECO:0000313" key="3">
    <source>
        <dbReference type="WBParaSite" id="ACRNAN_scaffold13405.g7722.t1"/>
    </source>
</evidence>
<dbReference type="InterPro" id="IPR011583">
    <property type="entry name" value="Chitinase_II/V-like_cat"/>
</dbReference>
<dbReference type="InterPro" id="IPR050314">
    <property type="entry name" value="Glycosyl_Hydrlase_18"/>
</dbReference>
<dbReference type="Gene3D" id="3.20.20.80">
    <property type="entry name" value="Glycosidases"/>
    <property type="match status" value="2"/>
</dbReference>
<accession>A0A914CRC6</accession>
<dbReference type="SMART" id="SM00636">
    <property type="entry name" value="Glyco_18"/>
    <property type="match status" value="1"/>
</dbReference>
<dbReference type="Gene3D" id="3.10.50.10">
    <property type="match status" value="2"/>
</dbReference>
<sequence>MAEDLIDIRMTIEGFTSELVKRGVPKEKLIVGLSAEAMGMHLMVGERRETEIGAPSSPFDHVKRRNMPGVVSQSDVCLSLEKNSTISTFHPKIGVPYLIDGFEFIAYDDVHSIQLKTIWTSMNGYGGIALFGVEMDNVDGECPKREPYPLLKTIVGAQICEVCAKQKIRDDQNSSSPLASSVNSCTESSFQVLCGYRLAKEDGTEPLEANMIPYQKCTEIVVEEAIWNADGELRYEESAQDSLRDLVQFHTQHQNNSKLVSAIRCNMTEQEFINFIGDNERFVEKILSHMNLFGYSGIEFRCKDVITAATNSAFSSMLENLQSNFKTAKSSNECKKTVGIRIPAHMNNLKSSYNISALNKLHSIVIDSFPSPSNISELLNPLFGVGLGGEFVTLDSTIKNWIIEGVDPRKIVFSIPAYGIWQQLKNTSNHDLGEPVEDAIDLMTQELLYKKFKQLGIADRRFVYEAVGAYATTIDDEFLSYETPETVGYKVKYAIRENLGGVAIDSLNQEDFNNVGQTGPFPLLEAIDLNKCFV</sequence>
<feature type="domain" description="GH18" evidence="1">
    <location>
        <begin position="1"/>
        <end position="161"/>
    </location>
</feature>
<dbReference type="AlphaFoldDB" id="A0A914CRC6"/>
<dbReference type="GO" id="GO:0005975">
    <property type="term" value="P:carbohydrate metabolic process"/>
    <property type="evidence" value="ECO:0007669"/>
    <property type="project" value="InterPro"/>
</dbReference>
<dbReference type="GO" id="GO:0008061">
    <property type="term" value="F:chitin binding"/>
    <property type="evidence" value="ECO:0007669"/>
    <property type="project" value="InterPro"/>
</dbReference>
<dbReference type="PROSITE" id="PS51910">
    <property type="entry name" value="GH18_2"/>
    <property type="match status" value="2"/>
</dbReference>
<name>A0A914CRC6_9BILA</name>
<reference evidence="3" key="1">
    <citation type="submission" date="2022-11" db="UniProtKB">
        <authorList>
            <consortium name="WormBaseParasite"/>
        </authorList>
    </citation>
    <scope>IDENTIFICATION</scope>
</reference>
<protein>
    <submittedName>
        <fullName evidence="3">GH18 domain-containing protein</fullName>
    </submittedName>
</protein>
<dbReference type="InterPro" id="IPR017853">
    <property type="entry name" value="GH"/>
</dbReference>
<dbReference type="GO" id="GO:0004568">
    <property type="term" value="F:chitinase activity"/>
    <property type="evidence" value="ECO:0007669"/>
    <property type="project" value="TreeGrafter"/>
</dbReference>
<dbReference type="WBParaSite" id="ACRNAN_scaffold13405.g7722.t1">
    <property type="protein sequence ID" value="ACRNAN_scaffold13405.g7722.t1"/>
    <property type="gene ID" value="ACRNAN_scaffold13405.g7722"/>
</dbReference>
<proteinExistence type="predicted"/>
<dbReference type="GO" id="GO:0006032">
    <property type="term" value="P:chitin catabolic process"/>
    <property type="evidence" value="ECO:0007669"/>
    <property type="project" value="TreeGrafter"/>
</dbReference>
<dbReference type="PANTHER" id="PTHR11177:SF317">
    <property type="entry name" value="CHITINASE 12-RELATED"/>
    <property type="match status" value="1"/>
</dbReference>
<feature type="domain" description="GH18" evidence="1">
    <location>
        <begin position="190"/>
        <end position="534"/>
    </location>
</feature>
<keyword evidence="2" id="KW-1185">Reference proteome</keyword>
<dbReference type="GO" id="GO:0005576">
    <property type="term" value="C:extracellular region"/>
    <property type="evidence" value="ECO:0007669"/>
    <property type="project" value="TreeGrafter"/>
</dbReference>